<dbReference type="Proteomes" id="UP000215224">
    <property type="component" value="Chromosome"/>
</dbReference>
<dbReference type="InterPro" id="IPR038144">
    <property type="entry name" value="IPI"/>
</dbReference>
<keyword evidence="3" id="KW-1185">Reference proteome</keyword>
<protein>
    <recommendedName>
        <fullName evidence="1">Intracellular proteinase inhibitor BsuPI domain-containing protein</fullName>
    </recommendedName>
</protein>
<proteinExistence type="predicted"/>
<reference evidence="2 3" key="1">
    <citation type="submission" date="2016-12" db="EMBL/GenBank/DDBJ databases">
        <title>The whole genome sequencing and assembly of Bacillus cohnii DSM 6307T strain.</title>
        <authorList>
            <person name="Lee Y.-J."/>
            <person name="Yi H."/>
            <person name="Bahn Y.-S."/>
            <person name="Kim J.F."/>
            <person name="Lee D.-W."/>
        </authorList>
    </citation>
    <scope>NUCLEOTIDE SEQUENCE [LARGE SCALE GENOMIC DNA]</scope>
    <source>
        <strain evidence="2 3">DSM 6307</strain>
    </source>
</reference>
<dbReference type="Gene3D" id="2.60.40.2360">
    <property type="entry name" value="Intracellular proteinase inhibitor BsuPI"/>
    <property type="match status" value="1"/>
</dbReference>
<organism evidence="2 3">
    <name type="scientific">Sutcliffiella cohnii</name>
    <dbReference type="NCBI Taxonomy" id="33932"/>
    <lineage>
        <taxon>Bacteria</taxon>
        <taxon>Bacillati</taxon>
        <taxon>Bacillota</taxon>
        <taxon>Bacilli</taxon>
        <taxon>Bacillales</taxon>
        <taxon>Bacillaceae</taxon>
        <taxon>Sutcliffiella</taxon>
    </lineage>
</organism>
<sequence>MKASLTYKKVSEDSVDLLFTVTNTTDEEQIITFRSGQRYDYVLYKDGQLIERFSEGKMFIMIYEELPITPGESMDFLIPLQNLEPGNYKVKVWLADRDWPTLRESVEFTI</sequence>
<dbReference type="AlphaFoldDB" id="A0A223KWD5"/>
<name>A0A223KWD5_9BACI</name>
<dbReference type="KEGG" id="bcoh:BC6307_21690"/>
<accession>A0A223KWD5</accession>
<evidence type="ECO:0000259" key="1">
    <source>
        <dbReference type="Pfam" id="PF12690"/>
    </source>
</evidence>
<dbReference type="EMBL" id="CP018866">
    <property type="protein sequence ID" value="AST93693.1"/>
    <property type="molecule type" value="Genomic_DNA"/>
</dbReference>
<feature type="domain" description="Intracellular proteinase inhibitor BsuPI" evidence="1">
    <location>
        <begin position="10"/>
        <end position="97"/>
    </location>
</feature>
<dbReference type="InterPro" id="IPR020481">
    <property type="entry name" value="Intracell_prot_inh_BsuPI"/>
</dbReference>
<dbReference type="Pfam" id="PF12690">
    <property type="entry name" value="BsuPI"/>
    <property type="match status" value="1"/>
</dbReference>
<evidence type="ECO:0000313" key="2">
    <source>
        <dbReference type="EMBL" id="AST93693.1"/>
    </source>
</evidence>
<dbReference type="RefSeq" id="WP_066421121.1">
    <property type="nucleotide sequence ID" value="NZ_CP018866.1"/>
</dbReference>
<gene>
    <name evidence="2" type="ORF">BC6307_21690</name>
</gene>
<evidence type="ECO:0000313" key="3">
    <source>
        <dbReference type="Proteomes" id="UP000215224"/>
    </source>
</evidence>